<dbReference type="InterPro" id="IPR034768">
    <property type="entry name" value="4FE4S_WBL"/>
</dbReference>
<evidence type="ECO:0000313" key="3">
    <source>
        <dbReference type="EMBL" id="SEU46681.1"/>
    </source>
</evidence>
<dbReference type="RefSeq" id="WP_091094084.1">
    <property type="nucleotide sequence ID" value="NZ_FOHX01000027.1"/>
</dbReference>
<dbReference type="EMBL" id="FOHX01000027">
    <property type="protein sequence ID" value="SEU46681.1"/>
    <property type="molecule type" value="Genomic_DNA"/>
</dbReference>
<name>A0A1I0LTW4_9ACTN</name>
<gene>
    <name evidence="3" type="ORF">SAMN05421811_127116</name>
</gene>
<evidence type="ECO:0000256" key="1">
    <source>
        <dbReference type="SAM" id="MobiDB-lite"/>
    </source>
</evidence>
<sequence>MPSIIAPRPPGVNHRPAPQPRLSLEMRLRNERRTLAPQLANPARPCRADASAWDENGTQDDARALCYGCPIQAACGTVAVIDEAIILADRGHTAIHAVVSGTRGGVTARARRPAVLKLADRIITDRMARAEQARADAERQQAEAEAEADAQKAGAAA</sequence>
<proteinExistence type="predicted"/>
<dbReference type="OrthoDB" id="4381475at2"/>
<keyword evidence="4" id="KW-1185">Reference proteome</keyword>
<feature type="domain" description="4Fe-4S Wbl-type" evidence="2">
    <location>
        <begin position="45"/>
        <end position="113"/>
    </location>
</feature>
<reference evidence="3 4" key="1">
    <citation type="submission" date="2016-10" db="EMBL/GenBank/DDBJ databases">
        <authorList>
            <person name="de Groot N.N."/>
        </authorList>
    </citation>
    <scope>NUCLEOTIDE SEQUENCE [LARGE SCALE GENOMIC DNA]</scope>
    <source>
        <strain evidence="3 4">CGMCC 4.5598</strain>
    </source>
</reference>
<dbReference type="STRING" id="568860.SAMN05421811_127116"/>
<dbReference type="PROSITE" id="PS51674">
    <property type="entry name" value="4FE4S_WBL"/>
    <property type="match status" value="1"/>
</dbReference>
<feature type="compositionally biased region" description="Basic and acidic residues" evidence="1">
    <location>
        <begin position="129"/>
        <end position="142"/>
    </location>
</feature>
<dbReference type="Proteomes" id="UP000199361">
    <property type="component" value="Unassembled WGS sequence"/>
</dbReference>
<evidence type="ECO:0000259" key="2">
    <source>
        <dbReference type="PROSITE" id="PS51674"/>
    </source>
</evidence>
<protein>
    <recommendedName>
        <fullName evidence="2">4Fe-4S Wbl-type domain-containing protein</fullName>
    </recommendedName>
</protein>
<accession>A0A1I0LTW4</accession>
<dbReference type="AlphaFoldDB" id="A0A1I0LTW4"/>
<evidence type="ECO:0000313" key="4">
    <source>
        <dbReference type="Proteomes" id="UP000199361"/>
    </source>
</evidence>
<feature type="region of interest" description="Disordered" evidence="1">
    <location>
        <begin position="129"/>
        <end position="157"/>
    </location>
</feature>
<organism evidence="3 4">
    <name type="scientific">Nonomuraea wenchangensis</name>
    <dbReference type="NCBI Taxonomy" id="568860"/>
    <lineage>
        <taxon>Bacteria</taxon>
        <taxon>Bacillati</taxon>
        <taxon>Actinomycetota</taxon>
        <taxon>Actinomycetes</taxon>
        <taxon>Streptosporangiales</taxon>
        <taxon>Streptosporangiaceae</taxon>
        <taxon>Nonomuraea</taxon>
    </lineage>
</organism>